<comment type="subcellular location">
    <subcellularLocation>
        <location evidence="8">Cell outer membrane</location>
    </subcellularLocation>
    <subcellularLocation>
        <location evidence="1">Membrane</location>
    </subcellularLocation>
</comment>
<evidence type="ECO:0000256" key="7">
    <source>
        <dbReference type="ARBA" id="ARBA00023237"/>
    </source>
</evidence>
<feature type="domain" description="POTRA" evidence="10">
    <location>
        <begin position="113"/>
        <end position="190"/>
    </location>
</feature>
<feature type="domain" description="POTRA" evidence="10">
    <location>
        <begin position="193"/>
        <end position="281"/>
    </location>
</feature>
<keyword evidence="6 8" id="KW-0472">Membrane</keyword>
<comment type="function">
    <text evidence="8">Part of the outer membrane protein assembly complex, which is involved in assembly and insertion of beta-barrel proteins into the outer membrane.</text>
</comment>
<evidence type="ECO:0000256" key="1">
    <source>
        <dbReference type="ARBA" id="ARBA00004370"/>
    </source>
</evidence>
<keyword evidence="12" id="KW-1185">Reference proteome</keyword>
<evidence type="ECO:0000256" key="6">
    <source>
        <dbReference type="ARBA" id="ARBA00023136"/>
    </source>
</evidence>
<evidence type="ECO:0000256" key="3">
    <source>
        <dbReference type="ARBA" id="ARBA00022692"/>
    </source>
</evidence>
<dbReference type="EMBL" id="QKVK01000013">
    <property type="protein sequence ID" value="PZF75237.1"/>
    <property type="molecule type" value="Genomic_DNA"/>
</dbReference>
<dbReference type="PROSITE" id="PS51779">
    <property type="entry name" value="POTRA"/>
    <property type="match status" value="5"/>
</dbReference>
<dbReference type="GO" id="GO:0051205">
    <property type="term" value="P:protein insertion into membrane"/>
    <property type="evidence" value="ECO:0007669"/>
    <property type="project" value="UniProtKB-UniRule"/>
</dbReference>
<name>A0A2W2BH50_9HYPH</name>
<evidence type="ECO:0000313" key="12">
    <source>
        <dbReference type="Proteomes" id="UP000248795"/>
    </source>
</evidence>
<proteinExistence type="inferred from homology"/>
<dbReference type="InterPro" id="IPR010827">
    <property type="entry name" value="BamA/TamA_POTRA"/>
</dbReference>
<sequence length="802" mass="88828">MGRRASGNGQLMRYKFVVVAFLAFVLSVLAPVAAPGLAVTSAYAEVVSSIVVEGNQRIENDTIISYVQVSPGQNATAEKIDASVKALFQTGLFADVQITRRGSTLVVRVEENPMINQVNFEGNKEVKDTDLQKEVELKERMMFTRAKVLSDVNRIIAVYRRAGYYSVKVSPKIIRLPENRVDLVFEINEGDETKVKQINFVGNNAFSAGDLKGVIGTQQYSWWRFFNRNDNYDADRLEYDKELLRRYYLRNGFADVQVISAEAVLNEAGDGFIITYTIDEGPRYKVADVAVNIGEAQLESADLIAKVRTGVGDWYDATKVDKSVEQLTLEAARQGFVFARVNPDIARDAGNKSLNITYNIVEGPRTYIERIDIVGNYRTEDEVIRRELNLYEGDAFNRVVIERARRRLTSLDFFEKIDFLEQEGSAPDRVVLVVQVQEKSTGSVNFSIGYSTADKIVGSISLQERNFLGKGYDVKVDTSGSWYRQNVTFSFTDPYFLGSPVAAGFDIFATNVDNQNESNYNSQMLGFALRTGFRLDENSGVSFKYGFTWRDVDGISKADASPAVIESAGESTKSAVMATYTWDNLDNPLRPTNGLRAQLEGEVAGLGGDVHYGKLEAHAWYFMPVYEDAVVLKIEGNAGQLLPFNGDDVRLQDRFFRGADTFRGFQTAGVGPRQRGNDGHTDAVGGMTYAIGTLEMTFPVGLPEQWGITGEVFTDFGTVFNSGVDTVAAGTGQCSYGNNKVPLGPDARDCTSYDTAAFRLSIGAGLIWSSPFGPLRFEAAYPVLKADYDKTEYFRFSVGTAF</sequence>
<dbReference type="InterPro" id="IPR034746">
    <property type="entry name" value="POTRA"/>
</dbReference>
<keyword evidence="2 8" id="KW-1134">Transmembrane beta strand</keyword>
<evidence type="ECO:0000313" key="11">
    <source>
        <dbReference type="EMBL" id="PZF75237.1"/>
    </source>
</evidence>
<keyword evidence="5 8" id="KW-0677">Repeat</keyword>
<dbReference type="PIRSF" id="PIRSF006076">
    <property type="entry name" value="OM_assembly_OMP85"/>
    <property type="match status" value="1"/>
</dbReference>
<comment type="similarity">
    <text evidence="8">Belongs to the BamA family.</text>
</comment>
<dbReference type="GO" id="GO:0009279">
    <property type="term" value="C:cell outer membrane"/>
    <property type="evidence" value="ECO:0007669"/>
    <property type="project" value="UniProtKB-SubCell"/>
</dbReference>
<keyword evidence="7 8" id="KW-0998">Cell outer membrane</keyword>
<keyword evidence="4 8" id="KW-0732">Signal</keyword>
<accession>A0A2W2BH50</accession>
<evidence type="ECO:0000259" key="10">
    <source>
        <dbReference type="PROSITE" id="PS51779"/>
    </source>
</evidence>
<dbReference type="Gene3D" id="2.40.160.50">
    <property type="entry name" value="membrane protein fhac: a member of the omp85/tpsb transporter family"/>
    <property type="match status" value="1"/>
</dbReference>
<organism evidence="11 12">
    <name type="scientific">Aestuariivirga litoralis</name>
    <dbReference type="NCBI Taxonomy" id="2650924"/>
    <lineage>
        <taxon>Bacteria</taxon>
        <taxon>Pseudomonadati</taxon>
        <taxon>Pseudomonadota</taxon>
        <taxon>Alphaproteobacteria</taxon>
        <taxon>Hyphomicrobiales</taxon>
        <taxon>Aestuariivirgaceae</taxon>
        <taxon>Aestuariivirga</taxon>
    </lineage>
</organism>
<dbReference type="PANTHER" id="PTHR12815:SF23">
    <property type="entry name" value="OUTER MEMBRANE PROTEIN ASSEMBLY FACTOR BAMA"/>
    <property type="match status" value="1"/>
</dbReference>
<keyword evidence="3 8" id="KW-0812">Transmembrane</keyword>
<feature type="domain" description="POTRA" evidence="10">
    <location>
        <begin position="284"/>
        <end position="363"/>
    </location>
</feature>
<dbReference type="Gene3D" id="3.10.20.310">
    <property type="entry name" value="membrane protein fhac"/>
    <property type="match status" value="5"/>
</dbReference>
<feature type="domain" description="POTRA" evidence="10">
    <location>
        <begin position="45"/>
        <end position="112"/>
    </location>
</feature>
<dbReference type="GO" id="GO:0043165">
    <property type="term" value="P:Gram-negative-bacterium-type cell outer membrane assembly"/>
    <property type="evidence" value="ECO:0007669"/>
    <property type="project" value="UniProtKB-UniRule"/>
</dbReference>
<comment type="caution">
    <text evidence="11">The sequence shown here is derived from an EMBL/GenBank/DDBJ whole genome shotgun (WGS) entry which is preliminary data.</text>
</comment>
<evidence type="ECO:0000256" key="2">
    <source>
        <dbReference type="ARBA" id="ARBA00022452"/>
    </source>
</evidence>
<dbReference type="InterPro" id="IPR039910">
    <property type="entry name" value="D15-like"/>
</dbReference>
<gene>
    <name evidence="8 11" type="primary">bamA</name>
    <name evidence="11" type="ORF">DK847_19225</name>
</gene>
<protein>
    <recommendedName>
        <fullName evidence="8 9">Outer membrane protein assembly factor BamA</fullName>
    </recommendedName>
</protein>
<comment type="subunit">
    <text evidence="8">Part of the Bam complex.</text>
</comment>
<dbReference type="AlphaFoldDB" id="A0A2W2BH50"/>
<evidence type="ECO:0000256" key="5">
    <source>
        <dbReference type="ARBA" id="ARBA00022737"/>
    </source>
</evidence>
<dbReference type="PANTHER" id="PTHR12815">
    <property type="entry name" value="SORTING AND ASSEMBLY MACHINERY SAMM50 PROTEIN FAMILY MEMBER"/>
    <property type="match status" value="1"/>
</dbReference>
<dbReference type="InterPro" id="IPR023707">
    <property type="entry name" value="OM_assembly_BamA"/>
</dbReference>
<dbReference type="InterPro" id="IPR000184">
    <property type="entry name" value="Bac_surfAg_D15"/>
</dbReference>
<dbReference type="Pfam" id="PF01103">
    <property type="entry name" value="Omp85"/>
    <property type="match status" value="1"/>
</dbReference>
<dbReference type="Proteomes" id="UP000248795">
    <property type="component" value="Unassembled WGS sequence"/>
</dbReference>
<evidence type="ECO:0000256" key="9">
    <source>
        <dbReference type="NCBIfam" id="TIGR03303"/>
    </source>
</evidence>
<dbReference type="NCBIfam" id="TIGR03303">
    <property type="entry name" value="OM_YaeT"/>
    <property type="match status" value="1"/>
</dbReference>
<evidence type="ECO:0000256" key="4">
    <source>
        <dbReference type="ARBA" id="ARBA00022729"/>
    </source>
</evidence>
<dbReference type="HAMAP" id="MF_01430">
    <property type="entry name" value="OM_assembly_BamA"/>
    <property type="match status" value="1"/>
</dbReference>
<feature type="domain" description="POTRA" evidence="10">
    <location>
        <begin position="366"/>
        <end position="439"/>
    </location>
</feature>
<reference evidence="12" key="1">
    <citation type="submission" date="2018-06" db="EMBL/GenBank/DDBJ databases">
        <title>Aestuariibacter litoralis strain KCTC 52945T.</title>
        <authorList>
            <person name="Li X."/>
            <person name="Salam N."/>
            <person name="Li J.-L."/>
            <person name="Chen Y.-M."/>
            <person name="Yang Z.-W."/>
            <person name="Zhang L.-Y."/>
            <person name="Han M.-X."/>
            <person name="Xiao M."/>
            <person name="Li W.-J."/>
        </authorList>
    </citation>
    <scope>NUCLEOTIDE SEQUENCE [LARGE SCALE GENOMIC DNA]</scope>
    <source>
        <strain evidence="12">KCTC 52945</strain>
    </source>
</reference>
<evidence type="ECO:0000256" key="8">
    <source>
        <dbReference type="HAMAP-Rule" id="MF_01430"/>
    </source>
</evidence>
<dbReference type="Pfam" id="PF07244">
    <property type="entry name" value="POTRA"/>
    <property type="match status" value="5"/>
</dbReference>